<dbReference type="PROSITE" id="PS50207">
    <property type="entry name" value="CASPASE_P10"/>
    <property type="match status" value="1"/>
</dbReference>
<keyword evidence="7" id="KW-1185">Reference proteome</keyword>
<dbReference type="InterPro" id="IPR029030">
    <property type="entry name" value="Caspase-like_dom_sf"/>
</dbReference>
<dbReference type="SUPFAM" id="SSF52129">
    <property type="entry name" value="Caspase-like"/>
    <property type="match status" value="1"/>
</dbReference>
<evidence type="ECO:0000256" key="1">
    <source>
        <dbReference type="ARBA" id="ARBA00010134"/>
    </source>
</evidence>
<evidence type="ECO:0000313" key="7">
    <source>
        <dbReference type="Proteomes" id="UP000694523"/>
    </source>
</evidence>
<dbReference type="GO" id="GO:0006508">
    <property type="term" value="P:proteolysis"/>
    <property type="evidence" value="ECO:0007669"/>
    <property type="project" value="InterPro"/>
</dbReference>
<dbReference type="AlphaFoldDB" id="A0A8C6SRZ9"/>
<dbReference type="InterPro" id="IPR033139">
    <property type="entry name" value="Caspase_cys_AS"/>
</dbReference>
<dbReference type="PROSITE" id="PS50824">
    <property type="entry name" value="DAPIN"/>
    <property type="match status" value="1"/>
</dbReference>
<feature type="domain" description="Caspase family p10" evidence="3">
    <location>
        <begin position="260"/>
        <end position="351"/>
    </location>
</feature>
<dbReference type="SMART" id="SM01289">
    <property type="entry name" value="PYRIN"/>
    <property type="match status" value="1"/>
</dbReference>
<feature type="domain" description="Caspase family p20" evidence="4">
    <location>
        <begin position="160"/>
        <end position="240"/>
    </location>
</feature>
<dbReference type="Gene3D" id="1.10.533.10">
    <property type="entry name" value="Death Domain, Fas"/>
    <property type="match status" value="1"/>
</dbReference>
<protein>
    <submittedName>
        <fullName evidence="6">Uncharacterized protein</fullName>
    </submittedName>
</protein>
<evidence type="ECO:0000259" key="5">
    <source>
        <dbReference type="PROSITE" id="PS50824"/>
    </source>
</evidence>
<reference evidence="6" key="1">
    <citation type="submission" date="2025-08" db="UniProtKB">
        <authorList>
            <consortium name="Ensembl"/>
        </authorList>
    </citation>
    <scope>IDENTIFICATION</scope>
</reference>
<evidence type="ECO:0000256" key="2">
    <source>
        <dbReference type="RuleBase" id="RU003971"/>
    </source>
</evidence>
<reference evidence="6" key="2">
    <citation type="submission" date="2025-09" db="UniProtKB">
        <authorList>
            <consortium name="Ensembl"/>
        </authorList>
    </citation>
    <scope>IDENTIFICATION</scope>
</reference>
<dbReference type="InterPro" id="IPR001309">
    <property type="entry name" value="Pept_C14_p20"/>
</dbReference>
<dbReference type="InterPro" id="IPR015917">
    <property type="entry name" value="Pept_C14A"/>
</dbReference>
<dbReference type="GO" id="GO:0072557">
    <property type="term" value="C:IPAF inflammasome complex"/>
    <property type="evidence" value="ECO:0007669"/>
    <property type="project" value="TreeGrafter"/>
</dbReference>
<comment type="similarity">
    <text evidence="1 2">Belongs to the peptidase C14A family.</text>
</comment>
<dbReference type="InterPro" id="IPR002398">
    <property type="entry name" value="Pept_C14"/>
</dbReference>
<dbReference type="Proteomes" id="UP000694523">
    <property type="component" value="Unplaced"/>
</dbReference>
<dbReference type="Gene3D" id="3.40.50.1460">
    <property type="match status" value="1"/>
</dbReference>
<sequence>MAGSRIMIANALEDLTPEQFTKFTARLKEPRGDEHKPARFKQGQLNGQDHQGLADLLADSFSGNAVSITVALLRAIDAHRVAEELGECAFTHGESVQGKAFDATHPQIPPHYTTPTPSKCLSYAQSSNSYKNIYPVTSKSIKNRVALLITNIPLRSICIKKMENALDEFSKHPKLKETDSVFVVISSHGKLGAVLGVNHKPDEPDELKVDDIYDKLNAKNCPALVDKPKIFIIQACRGKETGSVLVEADDVAVREIEEDVLRYTHKEKDFIALLSSTPHTVSYRHSLRGSFLIQFTVDVFQTNLLKDHIEDLFRKVCCVYRLKLLFFPSILNLQMATKDRCTLTHHFFLFPGDLKQ</sequence>
<dbReference type="GO" id="GO:0097169">
    <property type="term" value="C:AIM2 inflammasome complex"/>
    <property type="evidence" value="ECO:0007669"/>
    <property type="project" value="TreeGrafter"/>
</dbReference>
<dbReference type="Pfam" id="PF00656">
    <property type="entry name" value="Peptidase_C14"/>
    <property type="match status" value="1"/>
</dbReference>
<dbReference type="Pfam" id="PF02758">
    <property type="entry name" value="PYRIN"/>
    <property type="match status" value="1"/>
</dbReference>
<dbReference type="PANTHER" id="PTHR47901">
    <property type="entry name" value="CASPASE RECRUITMENT DOMAIN-CONTAINING PROTEIN 18"/>
    <property type="match status" value="1"/>
</dbReference>
<dbReference type="PANTHER" id="PTHR47901:SF3">
    <property type="entry name" value="CASPASE-1"/>
    <property type="match status" value="1"/>
</dbReference>
<dbReference type="InterPro" id="IPR011029">
    <property type="entry name" value="DEATH-like_dom_sf"/>
</dbReference>
<dbReference type="Ensembl" id="ENSNMLT00000010451.1">
    <property type="protein sequence ID" value="ENSNMLP00000009238.1"/>
    <property type="gene ID" value="ENSNMLG00000006439.1"/>
</dbReference>
<evidence type="ECO:0000259" key="3">
    <source>
        <dbReference type="PROSITE" id="PS50207"/>
    </source>
</evidence>
<dbReference type="InterPro" id="IPR004020">
    <property type="entry name" value="DAPIN"/>
</dbReference>
<evidence type="ECO:0000313" key="6">
    <source>
        <dbReference type="Ensembl" id="ENSNMLP00000009238.1"/>
    </source>
</evidence>
<dbReference type="PROSITE" id="PS01122">
    <property type="entry name" value="CASPASE_CYS"/>
    <property type="match status" value="1"/>
</dbReference>
<dbReference type="GO" id="GO:0004197">
    <property type="term" value="F:cysteine-type endopeptidase activity"/>
    <property type="evidence" value="ECO:0007669"/>
    <property type="project" value="InterPro"/>
</dbReference>
<dbReference type="GO" id="GO:0072559">
    <property type="term" value="C:NLRP3 inflammasome complex"/>
    <property type="evidence" value="ECO:0007669"/>
    <property type="project" value="TreeGrafter"/>
</dbReference>
<accession>A0A8C6SRZ9</accession>
<evidence type="ECO:0000259" key="4">
    <source>
        <dbReference type="PROSITE" id="PS50208"/>
    </source>
</evidence>
<dbReference type="InterPro" id="IPR002138">
    <property type="entry name" value="Pept_C14_p10"/>
</dbReference>
<dbReference type="InterPro" id="IPR011600">
    <property type="entry name" value="Pept_C14_caspase"/>
</dbReference>
<proteinExistence type="inferred from homology"/>
<dbReference type="PROSITE" id="PS50208">
    <property type="entry name" value="CASPASE_P20"/>
    <property type="match status" value="1"/>
</dbReference>
<name>A0A8C6SRZ9_9GOBI</name>
<dbReference type="GO" id="GO:0050727">
    <property type="term" value="P:regulation of inflammatory response"/>
    <property type="evidence" value="ECO:0007669"/>
    <property type="project" value="TreeGrafter"/>
</dbReference>
<dbReference type="SMART" id="SM00115">
    <property type="entry name" value="CASc"/>
    <property type="match status" value="1"/>
</dbReference>
<feature type="domain" description="Pyrin" evidence="5">
    <location>
        <begin position="1"/>
        <end position="91"/>
    </location>
</feature>
<dbReference type="SUPFAM" id="SSF47986">
    <property type="entry name" value="DEATH domain"/>
    <property type="match status" value="1"/>
</dbReference>
<organism evidence="6 7">
    <name type="scientific">Neogobius melanostomus</name>
    <name type="common">round goby</name>
    <dbReference type="NCBI Taxonomy" id="47308"/>
    <lineage>
        <taxon>Eukaryota</taxon>
        <taxon>Metazoa</taxon>
        <taxon>Chordata</taxon>
        <taxon>Craniata</taxon>
        <taxon>Vertebrata</taxon>
        <taxon>Euteleostomi</taxon>
        <taxon>Actinopterygii</taxon>
        <taxon>Neopterygii</taxon>
        <taxon>Teleostei</taxon>
        <taxon>Neoteleostei</taxon>
        <taxon>Acanthomorphata</taxon>
        <taxon>Gobiaria</taxon>
        <taxon>Gobiiformes</taxon>
        <taxon>Gobioidei</taxon>
        <taxon>Gobiidae</taxon>
        <taxon>Benthophilinae</taxon>
        <taxon>Neogobiini</taxon>
        <taxon>Neogobius</taxon>
    </lineage>
</organism>